<feature type="compositionally biased region" description="Gly residues" evidence="1">
    <location>
        <begin position="185"/>
        <end position="194"/>
    </location>
</feature>
<comment type="caution">
    <text evidence="2">The sequence shown here is derived from an EMBL/GenBank/DDBJ whole genome shotgun (WGS) entry which is preliminary data.</text>
</comment>
<protein>
    <submittedName>
        <fullName evidence="2">Uncharacterized protein</fullName>
    </submittedName>
</protein>
<evidence type="ECO:0000313" key="2">
    <source>
        <dbReference type="EMBL" id="TKA25562.1"/>
    </source>
</evidence>
<feature type="region of interest" description="Disordered" evidence="1">
    <location>
        <begin position="1"/>
        <end position="118"/>
    </location>
</feature>
<feature type="compositionally biased region" description="Basic and acidic residues" evidence="1">
    <location>
        <begin position="201"/>
        <end position="210"/>
    </location>
</feature>
<feature type="compositionally biased region" description="Pro residues" evidence="1">
    <location>
        <begin position="91"/>
        <end position="101"/>
    </location>
</feature>
<proteinExistence type="predicted"/>
<dbReference type="AlphaFoldDB" id="A0A4U0TUD3"/>
<reference evidence="2 3" key="1">
    <citation type="submission" date="2017-03" db="EMBL/GenBank/DDBJ databases">
        <title>Genomes of endolithic fungi from Antarctica.</title>
        <authorList>
            <person name="Coleine C."/>
            <person name="Masonjones S."/>
            <person name="Stajich J.E."/>
        </authorList>
    </citation>
    <scope>NUCLEOTIDE SEQUENCE [LARGE SCALE GENOMIC DNA]</scope>
    <source>
        <strain evidence="2 3">CCFEE 6315</strain>
    </source>
</reference>
<sequence>MSAPPIPQNLTIHPRSSTETDRRHLLAADSIAPSESASMVNYNPGDETPRAHSFTSTTTTTATTPTRTPRPSSDQPPPYHNQRPNTLPSPFQQPQPQPQPQPQQQQQPQPYKGFPSQQAYLTALQDWAESKKYIQVGDNGLTGFYGTTTMEQYASKPKVEIGLGLGLRRKLRARREARAEARAGVGRGGEGEGQGEVVVGGERERRNTVT</sequence>
<evidence type="ECO:0000256" key="1">
    <source>
        <dbReference type="SAM" id="MobiDB-lite"/>
    </source>
</evidence>
<accession>A0A4U0TUD3</accession>
<dbReference type="EMBL" id="NAJL01000034">
    <property type="protein sequence ID" value="TKA25562.1"/>
    <property type="molecule type" value="Genomic_DNA"/>
</dbReference>
<feature type="region of interest" description="Disordered" evidence="1">
    <location>
        <begin position="180"/>
        <end position="210"/>
    </location>
</feature>
<keyword evidence="3" id="KW-1185">Reference proteome</keyword>
<organism evidence="2 3">
    <name type="scientific">Salinomyces thailandicus</name>
    <dbReference type="NCBI Taxonomy" id="706561"/>
    <lineage>
        <taxon>Eukaryota</taxon>
        <taxon>Fungi</taxon>
        <taxon>Dikarya</taxon>
        <taxon>Ascomycota</taxon>
        <taxon>Pezizomycotina</taxon>
        <taxon>Dothideomycetes</taxon>
        <taxon>Dothideomycetidae</taxon>
        <taxon>Mycosphaerellales</taxon>
        <taxon>Teratosphaeriaceae</taxon>
        <taxon>Salinomyces</taxon>
    </lineage>
</organism>
<evidence type="ECO:0000313" key="3">
    <source>
        <dbReference type="Proteomes" id="UP000308549"/>
    </source>
</evidence>
<gene>
    <name evidence="2" type="ORF">B0A50_05423</name>
</gene>
<name>A0A4U0TUD3_9PEZI</name>
<dbReference type="Proteomes" id="UP000308549">
    <property type="component" value="Unassembled WGS sequence"/>
</dbReference>
<feature type="compositionally biased region" description="Basic and acidic residues" evidence="1">
    <location>
        <begin position="16"/>
        <end position="26"/>
    </location>
</feature>
<dbReference type="OrthoDB" id="5381976at2759"/>
<feature type="compositionally biased region" description="Low complexity" evidence="1">
    <location>
        <begin position="51"/>
        <end position="73"/>
    </location>
</feature>